<dbReference type="Proteomes" id="UP000821853">
    <property type="component" value="Chromosome 1"/>
</dbReference>
<dbReference type="GO" id="GO:0016018">
    <property type="term" value="F:cyclosporin A binding"/>
    <property type="evidence" value="ECO:0007669"/>
    <property type="project" value="TreeGrafter"/>
</dbReference>
<accession>A0A9J6F947</accession>
<reference evidence="3 4" key="1">
    <citation type="journal article" date="2020" name="Cell">
        <title>Large-Scale Comparative Analyses of Tick Genomes Elucidate Their Genetic Diversity and Vector Capacities.</title>
        <authorList>
            <consortium name="Tick Genome and Microbiome Consortium (TIGMIC)"/>
            <person name="Jia N."/>
            <person name="Wang J."/>
            <person name="Shi W."/>
            <person name="Du L."/>
            <person name="Sun Y."/>
            <person name="Zhan W."/>
            <person name="Jiang J.F."/>
            <person name="Wang Q."/>
            <person name="Zhang B."/>
            <person name="Ji P."/>
            <person name="Bell-Sakyi L."/>
            <person name="Cui X.M."/>
            <person name="Yuan T.T."/>
            <person name="Jiang B.G."/>
            <person name="Yang W.F."/>
            <person name="Lam T.T."/>
            <person name="Chang Q.C."/>
            <person name="Ding S.J."/>
            <person name="Wang X.J."/>
            <person name="Zhu J.G."/>
            <person name="Ruan X.D."/>
            <person name="Zhao L."/>
            <person name="Wei J.T."/>
            <person name="Ye R.Z."/>
            <person name="Que T.C."/>
            <person name="Du C.H."/>
            <person name="Zhou Y.H."/>
            <person name="Cheng J.X."/>
            <person name="Dai P.F."/>
            <person name="Guo W.B."/>
            <person name="Han X.H."/>
            <person name="Huang E.J."/>
            <person name="Li L.F."/>
            <person name="Wei W."/>
            <person name="Gao Y.C."/>
            <person name="Liu J.Z."/>
            <person name="Shao H.Z."/>
            <person name="Wang X."/>
            <person name="Wang C.C."/>
            <person name="Yang T.C."/>
            <person name="Huo Q.B."/>
            <person name="Li W."/>
            <person name="Chen H.Y."/>
            <person name="Chen S.E."/>
            <person name="Zhou L.G."/>
            <person name="Ni X.B."/>
            <person name="Tian J.H."/>
            <person name="Sheng Y."/>
            <person name="Liu T."/>
            <person name="Pan Y.S."/>
            <person name="Xia L.Y."/>
            <person name="Li J."/>
            <person name="Zhao F."/>
            <person name="Cao W.C."/>
        </authorList>
    </citation>
    <scope>NUCLEOTIDE SEQUENCE [LARGE SCALE GENOMIC DNA]</scope>
    <source>
        <strain evidence="3">HaeL-2018</strain>
    </source>
</reference>
<dbReference type="InterPro" id="IPR002130">
    <property type="entry name" value="Cyclophilin-type_PPIase_dom"/>
</dbReference>
<name>A0A9J6F947_HAELO</name>
<dbReference type="GO" id="GO:0003755">
    <property type="term" value="F:peptidyl-prolyl cis-trans isomerase activity"/>
    <property type="evidence" value="ECO:0007669"/>
    <property type="project" value="InterPro"/>
</dbReference>
<dbReference type="PANTHER" id="PTHR11071:SF561">
    <property type="entry name" value="PEPTIDYL-PROLYL CIS-TRANS ISOMERASE D-RELATED"/>
    <property type="match status" value="1"/>
</dbReference>
<feature type="domain" description="PPIase cyclophilin-type" evidence="2">
    <location>
        <begin position="7"/>
        <end position="201"/>
    </location>
</feature>
<comment type="caution">
    <text evidence="3">The sequence shown here is derived from an EMBL/GenBank/DDBJ whole genome shotgun (WGS) entry which is preliminary data.</text>
</comment>
<evidence type="ECO:0000256" key="1">
    <source>
        <dbReference type="SAM" id="MobiDB-lite"/>
    </source>
</evidence>
<protein>
    <recommendedName>
        <fullName evidence="2">PPIase cyclophilin-type domain-containing protein</fullName>
    </recommendedName>
</protein>
<feature type="domain" description="PPIase cyclophilin-type" evidence="2">
    <location>
        <begin position="204"/>
        <end position="327"/>
    </location>
</feature>
<dbReference type="Pfam" id="PF00160">
    <property type="entry name" value="Pro_isomerase"/>
    <property type="match status" value="1"/>
</dbReference>
<dbReference type="EMBL" id="JABSTR010000001">
    <property type="protein sequence ID" value="KAH9362750.1"/>
    <property type="molecule type" value="Genomic_DNA"/>
</dbReference>
<feature type="compositionally biased region" description="Basic and acidic residues" evidence="1">
    <location>
        <begin position="68"/>
        <end position="88"/>
    </location>
</feature>
<evidence type="ECO:0000313" key="3">
    <source>
        <dbReference type="EMBL" id="KAH9362750.1"/>
    </source>
</evidence>
<dbReference type="Gene3D" id="2.40.100.10">
    <property type="entry name" value="Cyclophilin-like"/>
    <property type="match status" value="3"/>
</dbReference>
<dbReference type="GO" id="GO:0006457">
    <property type="term" value="P:protein folding"/>
    <property type="evidence" value="ECO:0007669"/>
    <property type="project" value="TreeGrafter"/>
</dbReference>
<dbReference type="GO" id="GO:0005737">
    <property type="term" value="C:cytoplasm"/>
    <property type="evidence" value="ECO:0007669"/>
    <property type="project" value="TreeGrafter"/>
</dbReference>
<dbReference type="InterPro" id="IPR029000">
    <property type="entry name" value="Cyclophilin-like_dom_sf"/>
</dbReference>
<organism evidence="3 4">
    <name type="scientific">Haemaphysalis longicornis</name>
    <name type="common">Bush tick</name>
    <dbReference type="NCBI Taxonomy" id="44386"/>
    <lineage>
        <taxon>Eukaryota</taxon>
        <taxon>Metazoa</taxon>
        <taxon>Ecdysozoa</taxon>
        <taxon>Arthropoda</taxon>
        <taxon>Chelicerata</taxon>
        <taxon>Arachnida</taxon>
        <taxon>Acari</taxon>
        <taxon>Parasitiformes</taxon>
        <taxon>Ixodida</taxon>
        <taxon>Ixodoidea</taxon>
        <taxon>Ixodidae</taxon>
        <taxon>Haemaphysalinae</taxon>
        <taxon>Haemaphysalis</taxon>
    </lineage>
</organism>
<proteinExistence type="predicted"/>
<dbReference type="PROSITE" id="PS50072">
    <property type="entry name" value="CSA_PPIASE_2"/>
    <property type="match status" value="2"/>
</dbReference>
<sequence length="346" mass="37729">MGNTKFVYNGVANGNPLVYIVMPLSVDVMPRALENCQQPRLGGKALGHKYSPFHSVIPKFTFDSEDFKTQSETRGKSKHGNSLEDKQLKRTCPSTLSTVSARPNQNLLAFFQTLSKATCFGSAAEAKYVVVEVVANVMPKTAEKGSKFPDQKFQSKTTDPGTLSMANARPNPNLSLFFLPSSKACCLDGKDVAFVSLAYAGKLIVAYVVPRTTENCRALCTGQKAFACKGSAFYRVILNFMSRSGSYTACGGTGGKSKNSIKFENEDIQLTHTNPGVLSMASVQRHKNLFQFFLTVDKTSYLEGKRVTLKSIAETVAAVKKAVVHAVPVAAENFQVLYNFEKESGY</sequence>
<dbReference type="AlphaFoldDB" id="A0A9J6F947"/>
<evidence type="ECO:0000259" key="2">
    <source>
        <dbReference type="PROSITE" id="PS50072"/>
    </source>
</evidence>
<dbReference type="VEuPathDB" id="VectorBase:HLOH_040556"/>
<keyword evidence="4" id="KW-1185">Reference proteome</keyword>
<dbReference type="PRINTS" id="PR00153">
    <property type="entry name" value="CSAPPISMRASE"/>
</dbReference>
<dbReference type="SUPFAM" id="SSF50891">
    <property type="entry name" value="Cyclophilin-like"/>
    <property type="match status" value="3"/>
</dbReference>
<dbReference type="PANTHER" id="PTHR11071">
    <property type="entry name" value="PEPTIDYL-PROLYL CIS-TRANS ISOMERASE"/>
    <property type="match status" value="1"/>
</dbReference>
<gene>
    <name evidence="3" type="ORF">HPB48_001153</name>
</gene>
<feature type="region of interest" description="Disordered" evidence="1">
    <location>
        <begin position="68"/>
        <end position="89"/>
    </location>
</feature>
<evidence type="ECO:0000313" key="4">
    <source>
        <dbReference type="Proteomes" id="UP000821853"/>
    </source>
</evidence>